<dbReference type="InParanoid" id="A0A066WEK1"/>
<feature type="domain" description="DUF8059" evidence="2">
    <location>
        <begin position="3"/>
        <end position="80"/>
    </location>
</feature>
<keyword evidence="1" id="KW-1133">Transmembrane helix</keyword>
<comment type="caution">
    <text evidence="3">The sequence shown here is derived from an EMBL/GenBank/DDBJ whole genome shotgun (WGS) entry which is preliminary data.</text>
</comment>
<dbReference type="OrthoDB" id="3357911at2759"/>
<feature type="transmembrane region" description="Helical" evidence="1">
    <location>
        <begin position="105"/>
        <end position="126"/>
    </location>
</feature>
<evidence type="ECO:0000256" key="1">
    <source>
        <dbReference type="SAM" id="Phobius"/>
    </source>
</evidence>
<evidence type="ECO:0000313" key="4">
    <source>
        <dbReference type="Proteomes" id="UP000027361"/>
    </source>
</evidence>
<name>A0A066WEK1_TILAU</name>
<feature type="transmembrane region" description="Helical" evidence="1">
    <location>
        <begin position="63"/>
        <end position="84"/>
    </location>
</feature>
<dbReference type="HOGENOM" id="CLU_997928_0_0_1"/>
<dbReference type="EMBL" id="JMSN01000011">
    <property type="protein sequence ID" value="KDN52342.1"/>
    <property type="molecule type" value="Genomic_DNA"/>
</dbReference>
<protein>
    <recommendedName>
        <fullName evidence="2">DUF8059 domain-containing protein</fullName>
    </recommendedName>
</protein>
<organism evidence="3 4">
    <name type="scientific">Tilletiaria anomala (strain ATCC 24038 / CBS 436.72 / UBC 951)</name>
    <dbReference type="NCBI Taxonomy" id="1037660"/>
    <lineage>
        <taxon>Eukaryota</taxon>
        <taxon>Fungi</taxon>
        <taxon>Dikarya</taxon>
        <taxon>Basidiomycota</taxon>
        <taxon>Ustilaginomycotina</taxon>
        <taxon>Exobasidiomycetes</taxon>
        <taxon>Georgefischeriales</taxon>
        <taxon>Tilletiariaceae</taxon>
        <taxon>Tilletiaria</taxon>
    </lineage>
</organism>
<keyword evidence="4" id="KW-1185">Reference proteome</keyword>
<dbReference type="OMA" id="ATTFFVM"/>
<keyword evidence="1" id="KW-0812">Transmembrane</keyword>
<keyword evidence="1" id="KW-0472">Membrane</keyword>
<evidence type="ECO:0000313" key="3">
    <source>
        <dbReference type="EMBL" id="KDN52342.1"/>
    </source>
</evidence>
<accession>A0A066WEK1</accession>
<dbReference type="AlphaFoldDB" id="A0A066WEK1"/>
<sequence length="262" mass="28770">MGDVPAHLLELPLHLGTMSFGAIVMGMAGHDIRLFHMIRHNLAGSSIGGQFSLEDNGLGRVDFAALVIGAITFVWGIICIRLCVGQFKGRRGNYTGEGTKAWLPVTLIYLIILGAWTGITSAYTAYANTRRWSLSPGPAYSTPFSEGVQYALYQIAQSFYSSSAASFYIPDGGFAALGIQADTISPWNSATTAEQANALVNKYLRNGNFYRALVIVLWLTLATVFTATVVHFFMPIVLKYFGLTREDKRKKEMRGLESRDYA</sequence>
<dbReference type="InterPro" id="IPR058372">
    <property type="entry name" value="DUF8059"/>
</dbReference>
<proteinExistence type="predicted"/>
<gene>
    <name evidence="3" type="ORF">K437DRAFT_272548</name>
</gene>
<dbReference type="GeneID" id="25266360"/>
<dbReference type="Pfam" id="PF26248">
    <property type="entry name" value="DUF8059"/>
    <property type="match status" value="1"/>
</dbReference>
<feature type="transmembrane region" description="Helical" evidence="1">
    <location>
        <begin position="209"/>
        <end position="241"/>
    </location>
</feature>
<dbReference type="RefSeq" id="XP_013245192.1">
    <property type="nucleotide sequence ID" value="XM_013389738.1"/>
</dbReference>
<reference evidence="3 4" key="1">
    <citation type="submission" date="2014-05" db="EMBL/GenBank/DDBJ databases">
        <title>Draft genome sequence of a rare smut relative, Tilletiaria anomala UBC 951.</title>
        <authorList>
            <consortium name="DOE Joint Genome Institute"/>
            <person name="Toome M."/>
            <person name="Kuo A."/>
            <person name="Henrissat B."/>
            <person name="Lipzen A."/>
            <person name="Tritt A."/>
            <person name="Yoshinaga Y."/>
            <person name="Zane M."/>
            <person name="Barry K."/>
            <person name="Grigoriev I.V."/>
            <person name="Spatafora J.W."/>
            <person name="Aimea M.C."/>
        </authorList>
    </citation>
    <scope>NUCLEOTIDE SEQUENCE [LARGE SCALE GENOMIC DNA]</scope>
    <source>
        <strain evidence="3 4">UBC 951</strain>
    </source>
</reference>
<dbReference type="Proteomes" id="UP000027361">
    <property type="component" value="Unassembled WGS sequence"/>
</dbReference>
<evidence type="ECO:0000259" key="2">
    <source>
        <dbReference type="Pfam" id="PF26248"/>
    </source>
</evidence>